<name>A0A1M6WWF6_9BACL</name>
<evidence type="ECO:0000313" key="4">
    <source>
        <dbReference type="EMBL" id="SHK97981.1"/>
    </source>
</evidence>
<dbReference type="STRING" id="1830138.SAMN05443507_1309"/>
<dbReference type="AlphaFoldDB" id="A0A1M6WWF6"/>
<keyword evidence="5" id="KW-1185">Reference proteome</keyword>
<dbReference type="GO" id="GO:0030288">
    <property type="term" value="C:outer membrane-bounded periplasmic space"/>
    <property type="evidence" value="ECO:0007669"/>
    <property type="project" value="TreeGrafter"/>
</dbReference>
<evidence type="ECO:0000256" key="1">
    <source>
        <dbReference type="ARBA" id="ARBA00022801"/>
    </source>
</evidence>
<dbReference type="Proteomes" id="UP000184016">
    <property type="component" value="Unassembled WGS sequence"/>
</dbReference>
<evidence type="ECO:0000313" key="5">
    <source>
        <dbReference type="Proteomes" id="UP000184016"/>
    </source>
</evidence>
<dbReference type="PANTHER" id="PTHR30404">
    <property type="entry name" value="N-ACETYLMURAMOYL-L-ALANINE AMIDASE"/>
    <property type="match status" value="1"/>
</dbReference>
<keyword evidence="2" id="KW-0732">Signal</keyword>
<dbReference type="InterPro" id="IPR002508">
    <property type="entry name" value="MurNAc-LAA_cat"/>
</dbReference>
<organism evidence="4 5">
    <name type="scientific">Alicyclobacillus tolerans</name>
    <dbReference type="NCBI Taxonomy" id="90970"/>
    <lineage>
        <taxon>Bacteria</taxon>
        <taxon>Bacillati</taxon>
        <taxon>Bacillota</taxon>
        <taxon>Bacilli</taxon>
        <taxon>Bacillales</taxon>
        <taxon>Alicyclobacillaceae</taxon>
        <taxon>Alicyclobacillus</taxon>
    </lineage>
</organism>
<proteinExistence type="predicted"/>
<sequence>MQFKKLACCFFVMWVPLFLASPCVQAATTLQADMVRKCIVIDAGHGGVDSGARSQQGDMEKDINLKIAEYLRDDLQQIGISVVMTRNQDMDLATQEDRANKHRHRGDLRGRLLRAKSVHYDAFVSIHCNADPSPVWRGAHVLYKQGDEKSKELAEIMMNAIREHLLPTQRDIKANQSLYLLKRLDGPAVLVEVGFITHPEELRLLKQPRYQKIIAYSLYEGLMRYFNSESTSSQRSTVSFSTLHG</sequence>
<dbReference type="PANTHER" id="PTHR30404:SF0">
    <property type="entry name" value="N-ACETYLMURAMOYL-L-ALANINE AMIDASE AMIC"/>
    <property type="match status" value="1"/>
</dbReference>
<dbReference type="CDD" id="cd02696">
    <property type="entry name" value="MurNAc-LAA"/>
    <property type="match status" value="1"/>
</dbReference>
<dbReference type="OrthoDB" id="9806267at2"/>
<dbReference type="GO" id="GO:0009253">
    <property type="term" value="P:peptidoglycan catabolic process"/>
    <property type="evidence" value="ECO:0007669"/>
    <property type="project" value="InterPro"/>
</dbReference>
<reference evidence="5" key="1">
    <citation type="submission" date="2016-11" db="EMBL/GenBank/DDBJ databases">
        <authorList>
            <person name="Varghese N."/>
            <person name="Submissions S."/>
        </authorList>
    </citation>
    <scope>NUCLEOTIDE SEQUENCE [LARGE SCALE GENOMIC DNA]</scope>
    <source>
        <strain evidence="5">USBA-503</strain>
    </source>
</reference>
<feature type="chain" id="PRO_5012341879" evidence="2">
    <location>
        <begin position="27"/>
        <end position="245"/>
    </location>
</feature>
<feature type="domain" description="MurNAc-LAA" evidence="3">
    <location>
        <begin position="112"/>
        <end position="223"/>
    </location>
</feature>
<dbReference type="Gene3D" id="3.40.630.40">
    <property type="entry name" value="Zn-dependent exopeptidases"/>
    <property type="match status" value="1"/>
</dbReference>
<feature type="signal peptide" evidence="2">
    <location>
        <begin position="1"/>
        <end position="26"/>
    </location>
</feature>
<dbReference type="Pfam" id="PF01520">
    <property type="entry name" value="Amidase_3"/>
    <property type="match status" value="1"/>
</dbReference>
<evidence type="ECO:0000259" key="3">
    <source>
        <dbReference type="SMART" id="SM00646"/>
    </source>
</evidence>
<dbReference type="GO" id="GO:0008745">
    <property type="term" value="F:N-acetylmuramoyl-L-alanine amidase activity"/>
    <property type="evidence" value="ECO:0007669"/>
    <property type="project" value="InterPro"/>
</dbReference>
<protein>
    <submittedName>
        <fullName evidence="4">N-acetylmuramoyl-L-alanine amidase</fullName>
    </submittedName>
</protein>
<accession>A0A1M6WWF6</accession>
<evidence type="ECO:0000256" key="2">
    <source>
        <dbReference type="SAM" id="SignalP"/>
    </source>
</evidence>
<keyword evidence="1" id="KW-0378">Hydrolase</keyword>
<dbReference type="SMART" id="SM00646">
    <property type="entry name" value="Ami_3"/>
    <property type="match status" value="1"/>
</dbReference>
<gene>
    <name evidence="4" type="ORF">SAMN05443507_1309</name>
</gene>
<dbReference type="SUPFAM" id="SSF53187">
    <property type="entry name" value="Zn-dependent exopeptidases"/>
    <property type="match status" value="1"/>
</dbReference>
<dbReference type="InterPro" id="IPR050695">
    <property type="entry name" value="N-acetylmuramoyl_amidase_3"/>
</dbReference>
<dbReference type="EMBL" id="FRAF01000030">
    <property type="protein sequence ID" value="SHK97981.1"/>
    <property type="molecule type" value="Genomic_DNA"/>
</dbReference>